<keyword evidence="1" id="KW-0812">Transmembrane</keyword>
<evidence type="ECO:0000259" key="2">
    <source>
        <dbReference type="Pfam" id="PF05036"/>
    </source>
</evidence>
<feature type="transmembrane region" description="Helical" evidence="1">
    <location>
        <begin position="85"/>
        <end position="107"/>
    </location>
</feature>
<gene>
    <name evidence="3" type="ORF">KN10_1238</name>
</gene>
<accession>R4G6E7</accession>
<dbReference type="GO" id="GO:0042834">
    <property type="term" value="F:peptidoglycan binding"/>
    <property type="evidence" value="ECO:0007669"/>
    <property type="project" value="InterPro"/>
</dbReference>
<name>R4G6E7_9BACL</name>
<feature type="domain" description="SPOR" evidence="2">
    <location>
        <begin position="136"/>
        <end position="201"/>
    </location>
</feature>
<evidence type="ECO:0000256" key="1">
    <source>
        <dbReference type="SAM" id="Phobius"/>
    </source>
</evidence>
<keyword evidence="1" id="KW-0472">Membrane</keyword>
<dbReference type="AlphaFoldDB" id="R4G6E7"/>
<comment type="caution">
    <text evidence="3">The sequence shown here is derived from an EMBL/GenBank/DDBJ whole genome shotgun (WGS) entry which is preliminary data.</text>
</comment>
<evidence type="ECO:0000313" key="3">
    <source>
        <dbReference type="EMBL" id="GAC90802.1"/>
    </source>
</evidence>
<proteinExistence type="predicted"/>
<reference evidence="4" key="1">
    <citation type="journal article" date="2013" name="Genome">
        <title>Draft Genome Sequence of a Thermophilic Member of the Bacillaceae, Anoxybacillus flavithermus Strain Kn10, Isolated from the Kan-nawa Hot Spring in Japan.</title>
        <authorList>
            <person name="Matsutani M."/>
            <person name="Shirakihara Y."/>
            <person name="Imada K."/>
            <person name="Yakushi T."/>
            <person name="Matsushita K."/>
        </authorList>
    </citation>
    <scope>NUCLEOTIDE SEQUENCE [LARGE SCALE GENOMIC DNA]</scope>
    <source>
        <strain evidence="4">NBRC 109594</strain>
    </source>
</reference>
<keyword evidence="1" id="KW-1133">Transmembrane helix</keyword>
<protein>
    <submittedName>
        <fullName evidence="3">Stage II sporulation protein B</fullName>
    </submittedName>
</protein>
<dbReference type="InterPro" id="IPR036680">
    <property type="entry name" value="SPOR-like_sf"/>
</dbReference>
<sequence>MSRFFFLFLCYDGRRMTAGGKKMDKPAKKAIVIKVNGKEQPYTTVTNTLPQWSSEEHDKQNETQDELTPFETGKRYTKRSPWRSFMLAVVLAVVLGTSFGFLVLTIIPTTENKPTSTATLEQEQKEETPIAQRTETVFVIQGGVFQDEKAANAYVQKIKAQQRPSVMIGKQPVYVFLGMALTKEEAKQIASLYESLGIDTYVKSWDVSIDEKESEPFAMIVSAISRLLNGQQLQNEQWQQLQSYSPHNEQMKKAYEALFAFRQSNDEKQLWEAQQHMLYVLH</sequence>
<dbReference type="InterPro" id="IPR007730">
    <property type="entry name" value="SPOR-like_dom"/>
</dbReference>
<dbReference type="Proteomes" id="UP000013057">
    <property type="component" value="Unassembled WGS sequence"/>
</dbReference>
<evidence type="ECO:0000313" key="4">
    <source>
        <dbReference type="Proteomes" id="UP000013057"/>
    </source>
</evidence>
<dbReference type="EMBL" id="BARH01000009">
    <property type="protein sequence ID" value="GAC90802.1"/>
    <property type="molecule type" value="Genomic_DNA"/>
</dbReference>
<dbReference type="Gene3D" id="3.30.70.1070">
    <property type="entry name" value="Sporulation related repeat"/>
    <property type="match status" value="1"/>
</dbReference>
<organism evidence="3 4">
    <name type="scientific">Anoxybacillus flavithermus NBRC 109594</name>
    <dbReference type="NCBI Taxonomy" id="1315967"/>
    <lineage>
        <taxon>Bacteria</taxon>
        <taxon>Bacillati</taxon>
        <taxon>Bacillota</taxon>
        <taxon>Bacilli</taxon>
        <taxon>Bacillales</taxon>
        <taxon>Anoxybacillaceae</taxon>
        <taxon>Anoxybacillus</taxon>
    </lineage>
</organism>
<dbReference type="SUPFAM" id="SSF110997">
    <property type="entry name" value="Sporulation related repeat"/>
    <property type="match status" value="1"/>
</dbReference>
<dbReference type="Pfam" id="PF05036">
    <property type="entry name" value="SPOR"/>
    <property type="match status" value="1"/>
</dbReference>